<feature type="chain" id="PRO_5026928654" description="Secretion system C-terminal sorting domain-containing protein" evidence="1">
    <location>
        <begin position="22"/>
        <end position="582"/>
    </location>
</feature>
<keyword evidence="4" id="KW-1185">Reference proteome</keyword>
<dbReference type="OrthoDB" id="937114at2"/>
<name>A0A6N4SN66_CYTH3</name>
<dbReference type="KEGG" id="chu:CHU_0420"/>
<dbReference type="PANTHER" id="PTHR35580:SF1">
    <property type="entry name" value="PHYTASE-LIKE DOMAIN-CONTAINING PROTEIN"/>
    <property type="match status" value="1"/>
</dbReference>
<dbReference type="SUPFAM" id="SSF101898">
    <property type="entry name" value="NHL repeat"/>
    <property type="match status" value="1"/>
</dbReference>
<accession>A0A6N4SN66</accession>
<dbReference type="Proteomes" id="UP000001822">
    <property type="component" value="Chromosome"/>
</dbReference>
<reference evidence="3 4" key="1">
    <citation type="journal article" date="2007" name="Appl. Environ. Microbiol.">
        <title>Genome sequence of the cellulolytic gliding bacterium Cytophaga hutchinsonii.</title>
        <authorList>
            <person name="Xie G."/>
            <person name="Bruce D.C."/>
            <person name="Challacombe J.F."/>
            <person name="Chertkov O."/>
            <person name="Detter J.C."/>
            <person name="Gilna P."/>
            <person name="Han C.S."/>
            <person name="Lucas S."/>
            <person name="Misra M."/>
            <person name="Myers G.L."/>
            <person name="Richardson P."/>
            <person name="Tapia R."/>
            <person name="Thayer N."/>
            <person name="Thompson L.S."/>
            <person name="Brettin T.S."/>
            <person name="Henrissat B."/>
            <person name="Wilson D.B."/>
            <person name="McBride M.J."/>
        </authorList>
    </citation>
    <scope>NUCLEOTIDE SEQUENCE [LARGE SCALE GENOMIC DNA]</scope>
    <source>
        <strain evidence="4">ATCC 33406 / DSM 1761 / CIP 103989 / NBRC 15051 / NCIMB 9469 / D465</strain>
    </source>
</reference>
<dbReference type="PANTHER" id="PTHR35580">
    <property type="entry name" value="CELL SURFACE GLYCOPROTEIN (S-LAYER PROTEIN)-LIKE PROTEIN"/>
    <property type="match status" value="1"/>
</dbReference>
<keyword evidence="1" id="KW-0732">Signal</keyword>
<feature type="domain" description="Secretion system C-terminal sorting" evidence="2">
    <location>
        <begin position="513"/>
        <end position="577"/>
    </location>
</feature>
<dbReference type="RefSeq" id="WP_011583826.1">
    <property type="nucleotide sequence ID" value="NC_008255.1"/>
</dbReference>
<evidence type="ECO:0000313" key="3">
    <source>
        <dbReference type="EMBL" id="ABG57710.1"/>
    </source>
</evidence>
<dbReference type="InterPro" id="IPR026444">
    <property type="entry name" value="Secre_tail"/>
</dbReference>
<evidence type="ECO:0000259" key="2">
    <source>
        <dbReference type="Pfam" id="PF18962"/>
    </source>
</evidence>
<feature type="signal peptide" evidence="1">
    <location>
        <begin position="1"/>
        <end position="21"/>
    </location>
</feature>
<protein>
    <recommendedName>
        <fullName evidence="2">Secretion system C-terminal sorting domain-containing protein</fullName>
    </recommendedName>
</protein>
<dbReference type="NCBIfam" id="TIGR04183">
    <property type="entry name" value="Por_Secre_tail"/>
    <property type="match status" value="1"/>
</dbReference>
<dbReference type="InterPro" id="IPR052918">
    <property type="entry name" value="Motility_Chemotaxis_Reg"/>
</dbReference>
<gene>
    <name evidence="3" type="ordered locus">CHU_0420</name>
</gene>
<dbReference type="AlphaFoldDB" id="A0A6N4SN66"/>
<evidence type="ECO:0000313" key="4">
    <source>
        <dbReference type="Proteomes" id="UP000001822"/>
    </source>
</evidence>
<evidence type="ECO:0000256" key="1">
    <source>
        <dbReference type="SAM" id="SignalP"/>
    </source>
</evidence>
<organism evidence="3 4">
    <name type="scientific">Cytophaga hutchinsonii (strain ATCC 33406 / DSM 1761 / CIP 103989 / NBRC 15051 / NCIMB 9469 / D465)</name>
    <dbReference type="NCBI Taxonomy" id="269798"/>
    <lineage>
        <taxon>Bacteria</taxon>
        <taxon>Pseudomonadati</taxon>
        <taxon>Bacteroidota</taxon>
        <taxon>Cytophagia</taxon>
        <taxon>Cytophagales</taxon>
        <taxon>Cytophagaceae</taxon>
        <taxon>Cytophaga</taxon>
    </lineage>
</organism>
<proteinExistence type="predicted"/>
<dbReference type="Pfam" id="PF18962">
    <property type="entry name" value="Por_Secre_tail"/>
    <property type="match status" value="1"/>
</dbReference>
<dbReference type="EMBL" id="CP000383">
    <property type="protein sequence ID" value="ABG57710.1"/>
    <property type="molecule type" value="Genomic_DNA"/>
</dbReference>
<sequence>MKYLKLIFTLVFAMQFALVQSQDLKWAGDFGSNDQNYVNSLITKVAGNGDYIVTGILYGTVDFDFSSGVKNLTSDRKNVFIARYSSTGSFIWVKLLKGTRGFYESSNPTINIDKDDNIILGMRSDHTVDFDPSDAGEYKLQSAYNDTEAAYLAKYDGNGNFIWAKKFQADRGLYPNFIETDAVDGSIYLVGGYYYTQDFDFGAGITSLYGSSQTNTIFLAKYNPTGDLIFAKILMSTNDGVGITAMKMINNSEFVFAGNLIGANFNPGGTAAYFYVGTNGGYVAKYKTDGTFICANAIYIENYIGDISDVTTDRDGNMYVVGDFSGSVDFNGRTTEGQVIVAKSSYETDGFVVKYNAQAEVVWYFSIGNTDWDSCNGIEIDSKNNLLIVGLFTGEVDFDPVLSSYQTLVNPAGASVYAASYTLDKQYINAKQLAFSPSNMVMSPGMIIKASDDFMIGAIAYNPTDVDPSSNEVLVHTFPSDSGPREYLSVYNLNTTPITTSILNQQTASFTAYPNPVTGDVLYITNVPEDILNSRPVLTSLDGRTISLAYTQDQEKLTIDLNGLAKGVYFITMDGHSVKIIR</sequence>